<dbReference type="RefSeq" id="WP_151094780.1">
    <property type="nucleotide sequence ID" value="NZ_CP071520.1"/>
</dbReference>
<feature type="transmembrane region" description="Helical" evidence="1">
    <location>
        <begin position="131"/>
        <end position="154"/>
    </location>
</feature>
<proteinExistence type="predicted"/>
<dbReference type="AlphaFoldDB" id="A0AAJ4MX40"/>
<name>A0AAJ4MX40_9BURK</name>
<dbReference type="InterPro" id="IPR048130">
    <property type="entry name" value="T6SS_ExIF-like"/>
</dbReference>
<keyword evidence="1" id="KW-1133">Transmembrane helix</keyword>
<keyword evidence="1" id="KW-0472">Membrane</keyword>
<evidence type="ECO:0000256" key="1">
    <source>
        <dbReference type="SAM" id="Phobius"/>
    </source>
</evidence>
<feature type="transmembrane region" description="Helical" evidence="1">
    <location>
        <begin position="160"/>
        <end position="182"/>
    </location>
</feature>
<keyword evidence="1" id="KW-0812">Transmembrane</keyword>
<dbReference type="EMBL" id="CP071520">
    <property type="protein sequence ID" value="QSX98889.1"/>
    <property type="molecule type" value="Genomic_DNA"/>
</dbReference>
<protein>
    <submittedName>
        <fullName evidence="2">Uncharacterized protein</fullName>
    </submittedName>
</protein>
<organism evidence="2 3">
    <name type="scientific">Janthinobacterium lividum</name>
    <dbReference type="NCBI Taxonomy" id="29581"/>
    <lineage>
        <taxon>Bacteria</taxon>
        <taxon>Pseudomonadati</taxon>
        <taxon>Pseudomonadota</taxon>
        <taxon>Betaproteobacteria</taxon>
        <taxon>Burkholderiales</taxon>
        <taxon>Oxalobacteraceae</taxon>
        <taxon>Janthinobacterium</taxon>
    </lineage>
</organism>
<evidence type="ECO:0000313" key="2">
    <source>
        <dbReference type="EMBL" id="QSX98889.1"/>
    </source>
</evidence>
<reference evidence="2 3" key="1">
    <citation type="submission" date="2021-03" db="EMBL/GenBank/DDBJ databases">
        <title>Draft genome sequence of Janthinobacterium sp. strain PLB02 isolated from infected primmorphs (Lubomirskia baicalensis).</title>
        <authorList>
            <person name="Chernogor L.I."/>
            <person name="Belikov S.I."/>
            <person name="Petrushin I.S."/>
        </authorList>
    </citation>
    <scope>NUCLEOTIDE SEQUENCE [LARGE SCALE GENOMIC DNA]</scope>
    <source>
        <strain evidence="2 3">PLB02</strain>
    </source>
</reference>
<gene>
    <name evidence="2" type="ORF">J3P46_13870</name>
</gene>
<evidence type="ECO:0000313" key="3">
    <source>
        <dbReference type="Proteomes" id="UP000662821"/>
    </source>
</evidence>
<dbReference type="NCBIfam" id="NF041560">
    <property type="entry name" value="T6SS_Burk_ExIF"/>
    <property type="match status" value="1"/>
</dbReference>
<sequence length="231" mass="25248">MHEFSYKLVSGVVEDLRTSDMHVNYLKSAESFKRMSGLTSIVQAATGESGAVHSAQAATSDGDPVAVFSMSVGGKWVSGSFWEVGFSAGDEVQLVGYQKGNDFIAVAVIDVKENKIWMQPHSERGTTAKKYHLLICSGYFCIGLYIVTLGMGFFGNIPLWLMLITATITAPVILFATVGLSWSDFMDFSKEMDRVGRALGIAEPEKIDLFKSTRKSRKSGKPALPMGVYYL</sequence>
<accession>A0AAJ4MX40</accession>
<dbReference type="Proteomes" id="UP000662821">
    <property type="component" value="Chromosome"/>
</dbReference>